<name>A0AAN9SC38_PSOTE</name>
<accession>A0AAN9SC38</accession>
<dbReference type="Proteomes" id="UP001386955">
    <property type="component" value="Unassembled WGS sequence"/>
</dbReference>
<evidence type="ECO:0000313" key="1">
    <source>
        <dbReference type="EMBL" id="KAK7393191.1"/>
    </source>
</evidence>
<dbReference type="AlphaFoldDB" id="A0AAN9SC38"/>
<protein>
    <submittedName>
        <fullName evidence="1">Uncharacterized protein</fullName>
    </submittedName>
</protein>
<proteinExistence type="predicted"/>
<gene>
    <name evidence="1" type="ORF">VNO78_21705</name>
</gene>
<sequence>MEKEKLVSKLATLPVVLSQMWTASAYKARPVEFHAGTPLTTLVSSKTPDDEILASRCKINSLLFCSKLLKLNDMVSVELAFFRTRRNKVREMKAIIGNLGQPIFAYSNSN</sequence>
<dbReference type="EMBL" id="JAYMYS010000005">
    <property type="protein sequence ID" value="KAK7393191.1"/>
    <property type="molecule type" value="Genomic_DNA"/>
</dbReference>
<organism evidence="1 2">
    <name type="scientific">Psophocarpus tetragonolobus</name>
    <name type="common">Winged bean</name>
    <name type="synonym">Dolichos tetragonolobus</name>
    <dbReference type="NCBI Taxonomy" id="3891"/>
    <lineage>
        <taxon>Eukaryota</taxon>
        <taxon>Viridiplantae</taxon>
        <taxon>Streptophyta</taxon>
        <taxon>Embryophyta</taxon>
        <taxon>Tracheophyta</taxon>
        <taxon>Spermatophyta</taxon>
        <taxon>Magnoliopsida</taxon>
        <taxon>eudicotyledons</taxon>
        <taxon>Gunneridae</taxon>
        <taxon>Pentapetalae</taxon>
        <taxon>rosids</taxon>
        <taxon>fabids</taxon>
        <taxon>Fabales</taxon>
        <taxon>Fabaceae</taxon>
        <taxon>Papilionoideae</taxon>
        <taxon>50 kb inversion clade</taxon>
        <taxon>NPAAA clade</taxon>
        <taxon>indigoferoid/millettioid clade</taxon>
        <taxon>Phaseoleae</taxon>
        <taxon>Psophocarpus</taxon>
    </lineage>
</organism>
<evidence type="ECO:0000313" key="2">
    <source>
        <dbReference type="Proteomes" id="UP001386955"/>
    </source>
</evidence>
<comment type="caution">
    <text evidence="1">The sequence shown here is derived from an EMBL/GenBank/DDBJ whole genome shotgun (WGS) entry which is preliminary data.</text>
</comment>
<reference evidence="1 2" key="1">
    <citation type="submission" date="2024-01" db="EMBL/GenBank/DDBJ databases">
        <title>The genomes of 5 underutilized Papilionoideae crops provide insights into root nodulation and disease resistanc.</title>
        <authorList>
            <person name="Jiang F."/>
        </authorList>
    </citation>
    <scope>NUCLEOTIDE SEQUENCE [LARGE SCALE GENOMIC DNA]</scope>
    <source>
        <strain evidence="1">DUOXIRENSHENG_FW03</strain>
        <tissue evidence="1">Leaves</tissue>
    </source>
</reference>
<keyword evidence="2" id="KW-1185">Reference proteome</keyword>